<proteinExistence type="predicted"/>
<reference evidence="1 2" key="1">
    <citation type="submission" date="2016-10" db="EMBL/GenBank/DDBJ databases">
        <authorList>
            <person name="de Groot N.N."/>
        </authorList>
    </citation>
    <scope>NUCLEOTIDE SEQUENCE [LARGE SCALE GENOMIC DNA]</scope>
    <source>
        <strain evidence="1 2">GAS522</strain>
    </source>
</reference>
<accession>A0A1M7CU66</accession>
<organism evidence="1 2">
    <name type="scientific">Bradyrhizobium lablabi</name>
    <dbReference type="NCBI Taxonomy" id="722472"/>
    <lineage>
        <taxon>Bacteria</taxon>
        <taxon>Pseudomonadati</taxon>
        <taxon>Pseudomonadota</taxon>
        <taxon>Alphaproteobacteria</taxon>
        <taxon>Hyphomicrobiales</taxon>
        <taxon>Nitrobacteraceae</taxon>
        <taxon>Bradyrhizobium</taxon>
    </lineage>
</organism>
<name>A0A1M7CU66_9BRAD</name>
<sequence>MLKEGDGGSSHAVAFCSRIQIFMKRLRLNLPLNPYYLSPVCFGRDKGYVDYLTCQEAAT</sequence>
<dbReference type="EMBL" id="FNTI01000001">
    <property type="protein sequence ID" value="SED75179.1"/>
    <property type="molecule type" value="Genomic_DNA"/>
</dbReference>
<evidence type="ECO:0000313" key="2">
    <source>
        <dbReference type="Proteomes" id="UP000183208"/>
    </source>
</evidence>
<evidence type="ECO:0000313" key="1">
    <source>
        <dbReference type="EMBL" id="SED75179.1"/>
    </source>
</evidence>
<protein>
    <submittedName>
        <fullName evidence="1">Uncharacterized protein</fullName>
    </submittedName>
</protein>
<dbReference type="AlphaFoldDB" id="A0A1M7CU66"/>
<dbReference type="Proteomes" id="UP000183208">
    <property type="component" value="Unassembled WGS sequence"/>
</dbReference>
<gene>
    <name evidence="1" type="ORF">SAMN05444171_5037</name>
</gene>